<evidence type="ECO:0000313" key="2">
    <source>
        <dbReference type="Proteomes" id="UP001145094"/>
    </source>
</evidence>
<gene>
    <name evidence="1" type="ORF">Selli2_26900</name>
</gene>
<organism evidence="1 2">
    <name type="scientific">Sellimonas catena</name>
    <dbReference type="NCBI Taxonomy" id="2994035"/>
    <lineage>
        <taxon>Bacteria</taxon>
        <taxon>Bacillati</taxon>
        <taxon>Bacillota</taxon>
        <taxon>Clostridia</taxon>
        <taxon>Lachnospirales</taxon>
        <taxon>Lachnospiraceae</taxon>
        <taxon>Sellimonas</taxon>
    </lineage>
</organism>
<dbReference type="RefSeq" id="WP_281845666.1">
    <property type="nucleotide sequence ID" value="NZ_BSCH01000019.1"/>
</dbReference>
<dbReference type="EMBL" id="BSCH01000019">
    <property type="protein sequence ID" value="GLG91263.1"/>
    <property type="molecule type" value="Genomic_DNA"/>
</dbReference>
<evidence type="ECO:0000313" key="1">
    <source>
        <dbReference type="EMBL" id="GLG91263.1"/>
    </source>
</evidence>
<accession>A0A9W6CBW4</accession>
<proteinExistence type="predicted"/>
<reference evidence="1" key="2">
    <citation type="submission" date="2022-11" db="EMBL/GenBank/DDBJ databases">
        <title>Draft genome sequence of Sellimonas catena strain 18CBH55.</title>
        <authorList>
            <person name="Atsushi H."/>
            <person name="Moriya O."/>
            <person name="Mitsuo S."/>
        </authorList>
    </citation>
    <scope>NUCLEOTIDE SEQUENCE</scope>
    <source>
        <strain evidence="1">18CBH55</strain>
    </source>
</reference>
<reference evidence="1" key="1">
    <citation type="submission" date="2022-11" db="EMBL/GenBank/DDBJ databases">
        <title>Draft genome sequence of Sellimonas catena strain 18CBH55.</title>
        <authorList>
            <person name="Hisatomi A."/>
            <person name="Ohkuma M."/>
            <person name="Sakamoto M."/>
        </authorList>
    </citation>
    <scope>NUCLEOTIDE SEQUENCE</scope>
    <source>
        <strain evidence="1">18CBH55</strain>
    </source>
</reference>
<protein>
    <submittedName>
        <fullName evidence="1">Uncharacterized protein</fullName>
    </submittedName>
</protein>
<sequence length="210" mass="23951">MGNTYYELYEAKCEELEKLTLSYDGDVKSAKKLRGAIAAELLKQLISEYFNKNRKPYKVSSVNSYIAGSKFEYDLLIVKESAEPFLGIVYRPEDVIAIIECKAGGLFNVEKDTDRIARAVNRAIKINSDIRFGYITMSENVPVKDYKADGSATYNHWEMTQKCLDEKINGTVVIYAVTLHKGTRKKLYDEGSDEEFLNFVNYLICENITN</sequence>
<comment type="caution">
    <text evidence="1">The sequence shown here is derived from an EMBL/GenBank/DDBJ whole genome shotgun (WGS) entry which is preliminary data.</text>
</comment>
<dbReference type="AlphaFoldDB" id="A0A9W6CBW4"/>
<dbReference type="Proteomes" id="UP001145094">
    <property type="component" value="Unassembled WGS sequence"/>
</dbReference>
<name>A0A9W6CBW4_9FIRM</name>
<reference evidence="1" key="3">
    <citation type="journal article" date="2023" name="Int. J. Syst. Evol. Microbiol.">
        <title>Sellimonas catena sp. nov., isolated from human faeces.</title>
        <authorList>
            <person name="Hisatomi A."/>
            <person name="Ohkuma M."/>
            <person name="Sakamoto M."/>
        </authorList>
    </citation>
    <scope>NUCLEOTIDE SEQUENCE</scope>
    <source>
        <strain evidence="1">18CBH55</strain>
    </source>
</reference>